<dbReference type="InterPro" id="IPR029058">
    <property type="entry name" value="AB_hydrolase_fold"/>
</dbReference>
<dbReference type="GO" id="GO:0016787">
    <property type="term" value="F:hydrolase activity"/>
    <property type="evidence" value="ECO:0007669"/>
    <property type="project" value="UniProtKB-KW"/>
</dbReference>
<proteinExistence type="inferred from homology"/>
<organism evidence="5 6">
    <name type="scientific">Candidatus Faecivivens stercoripullorum</name>
    <dbReference type="NCBI Taxonomy" id="2840805"/>
    <lineage>
        <taxon>Bacteria</taxon>
        <taxon>Bacillati</taxon>
        <taxon>Bacillota</taxon>
        <taxon>Clostridia</taxon>
        <taxon>Eubacteriales</taxon>
        <taxon>Oscillospiraceae</taxon>
        <taxon>Oscillospiraceae incertae sedis</taxon>
        <taxon>Candidatus Faecivivens</taxon>
    </lineage>
</organism>
<dbReference type="InterPro" id="IPR019826">
    <property type="entry name" value="Carboxylesterase_B_AS"/>
</dbReference>
<evidence type="ECO:0000256" key="3">
    <source>
        <dbReference type="RuleBase" id="RU361235"/>
    </source>
</evidence>
<feature type="non-terminal residue" evidence="5">
    <location>
        <position position="366"/>
    </location>
</feature>
<comment type="caution">
    <text evidence="5">The sequence shown here is derived from an EMBL/GenBank/DDBJ whole genome shotgun (WGS) entry which is preliminary data.</text>
</comment>
<evidence type="ECO:0000256" key="2">
    <source>
        <dbReference type="ARBA" id="ARBA00022801"/>
    </source>
</evidence>
<dbReference type="Gene3D" id="3.40.50.1820">
    <property type="entry name" value="alpha/beta hydrolase"/>
    <property type="match status" value="1"/>
</dbReference>
<evidence type="ECO:0000313" key="6">
    <source>
        <dbReference type="Proteomes" id="UP000824160"/>
    </source>
</evidence>
<dbReference type="SUPFAM" id="SSF53474">
    <property type="entry name" value="alpha/beta-Hydrolases"/>
    <property type="match status" value="1"/>
</dbReference>
<reference evidence="5" key="2">
    <citation type="journal article" date="2021" name="PeerJ">
        <title>Extensive microbial diversity within the chicken gut microbiome revealed by metagenomics and culture.</title>
        <authorList>
            <person name="Gilroy R."/>
            <person name="Ravi A."/>
            <person name="Getino M."/>
            <person name="Pursley I."/>
            <person name="Horton D.L."/>
            <person name="Alikhan N.F."/>
            <person name="Baker D."/>
            <person name="Gharbi K."/>
            <person name="Hall N."/>
            <person name="Watson M."/>
            <person name="Adriaenssens E.M."/>
            <person name="Foster-Nyarko E."/>
            <person name="Jarju S."/>
            <person name="Secka A."/>
            <person name="Antonio M."/>
            <person name="Oren A."/>
            <person name="Chaudhuri R.R."/>
            <person name="La Ragione R."/>
            <person name="Hildebrand F."/>
            <person name="Pallen M.J."/>
        </authorList>
    </citation>
    <scope>NUCLEOTIDE SEQUENCE</scope>
    <source>
        <strain evidence="5">ChiBcec7-5410</strain>
    </source>
</reference>
<dbReference type="PANTHER" id="PTHR11559">
    <property type="entry name" value="CARBOXYLESTERASE"/>
    <property type="match status" value="1"/>
</dbReference>
<dbReference type="InterPro" id="IPR050309">
    <property type="entry name" value="Type-B_Carboxylest/Lipase"/>
</dbReference>
<name>A0A9D1H600_9FIRM</name>
<sequence length="366" mass="40231">MNGHTFDDGYITVKEGILRGSVEDGIKVFRGVPYAKPPVGELRWKDPVPPAKWFGVRAADRYSAGALQWDVLEQEPYAEYELGAPMHSEDCLYLNLFTPAKTQDEKLPIFVWVHGGGMVAGSGMASFFEGEQLAKKGIIVAVINYRLGLFGFFCHPQLSAESPRHTSGNYALMDIRQAVLWLRENAASFGGDPDRITVGGQSGGSVGTTCLALSPLMEGLCQGYIMESGCPLYGFMQAGTLSEMEQKGAAFASEMGVSDISELRAMDGCDLTRIAYAEKHFIPNYCVDGVVLPDSPWNLLHSGKINNAHLLIGSTSEEFGSLGRYDENSVTPQQFERYLEILVEKGLCTPEQQKILQQHYPHSNNR</sequence>
<reference evidence="5" key="1">
    <citation type="submission" date="2020-10" db="EMBL/GenBank/DDBJ databases">
        <authorList>
            <person name="Gilroy R."/>
        </authorList>
    </citation>
    <scope>NUCLEOTIDE SEQUENCE</scope>
    <source>
        <strain evidence="5">ChiBcec7-5410</strain>
    </source>
</reference>
<dbReference type="InterPro" id="IPR002018">
    <property type="entry name" value="CarbesteraseB"/>
</dbReference>
<comment type="similarity">
    <text evidence="1 3">Belongs to the type-B carboxylesterase/lipase family.</text>
</comment>
<keyword evidence="2 3" id="KW-0378">Hydrolase</keyword>
<dbReference type="AlphaFoldDB" id="A0A9D1H600"/>
<feature type="domain" description="Carboxylesterase type B" evidence="4">
    <location>
        <begin position="10"/>
        <end position="345"/>
    </location>
</feature>
<gene>
    <name evidence="5" type="ORF">IAC43_03640</name>
</gene>
<dbReference type="EMBL" id="DVLW01000097">
    <property type="protein sequence ID" value="HIT94253.1"/>
    <property type="molecule type" value="Genomic_DNA"/>
</dbReference>
<dbReference type="Proteomes" id="UP000824160">
    <property type="component" value="Unassembled WGS sequence"/>
</dbReference>
<evidence type="ECO:0000259" key="4">
    <source>
        <dbReference type="Pfam" id="PF00135"/>
    </source>
</evidence>
<dbReference type="PROSITE" id="PS00941">
    <property type="entry name" value="CARBOXYLESTERASE_B_2"/>
    <property type="match status" value="1"/>
</dbReference>
<accession>A0A9D1H600</accession>
<protein>
    <recommendedName>
        <fullName evidence="3">Carboxylic ester hydrolase</fullName>
        <ecNumber evidence="3">3.1.1.-</ecNumber>
    </recommendedName>
</protein>
<dbReference type="InterPro" id="IPR019819">
    <property type="entry name" value="Carboxylesterase_B_CS"/>
</dbReference>
<dbReference type="Pfam" id="PF00135">
    <property type="entry name" value="COesterase"/>
    <property type="match status" value="1"/>
</dbReference>
<evidence type="ECO:0000313" key="5">
    <source>
        <dbReference type="EMBL" id="HIT94253.1"/>
    </source>
</evidence>
<dbReference type="EC" id="3.1.1.-" evidence="3"/>
<evidence type="ECO:0000256" key="1">
    <source>
        <dbReference type="ARBA" id="ARBA00005964"/>
    </source>
</evidence>
<dbReference type="PROSITE" id="PS00122">
    <property type="entry name" value="CARBOXYLESTERASE_B_1"/>
    <property type="match status" value="1"/>
</dbReference>